<name>A0A940DK05_9BACT</name>
<feature type="signal peptide" evidence="1">
    <location>
        <begin position="1"/>
        <end position="24"/>
    </location>
</feature>
<evidence type="ECO:0000313" key="2">
    <source>
        <dbReference type="EMBL" id="MBO8440050.1"/>
    </source>
</evidence>
<protein>
    <submittedName>
        <fullName evidence="2">Uncharacterized protein</fullName>
    </submittedName>
</protein>
<organism evidence="2 3">
    <name type="scientific">Candidatus Aphodosoma intestinipullorum</name>
    <dbReference type="NCBI Taxonomy" id="2840674"/>
    <lineage>
        <taxon>Bacteria</taxon>
        <taxon>Pseudomonadati</taxon>
        <taxon>Bacteroidota</taxon>
        <taxon>Bacteroidia</taxon>
        <taxon>Bacteroidales</taxon>
        <taxon>Candidatus Aphodosoma</taxon>
    </lineage>
</organism>
<reference evidence="2" key="2">
    <citation type="journal article" date="2021" name="PeerJ">
        <title>Extensive microbial diversity within the chicken gut microbiome revealed by metagenomics and culture.</title>
        <authorList>
            <person name="Gilroy R."/>
            <person name="Ravi A."/>
            <person name="Getino M."/>
            <person name="Pursley I."/>
            <person name="Horton D.L."/>
            <person name="Alikhan N.F."/>
            <person name="Baker D."/>
            <person name="Gharbi K."/>
            <person name="Hall N."/>
            <person name="Watson M."/>
            <person name="Adriaenssens E.M."/>
            <person name="Foster-Nyarko E."/>
            <person name="Jarju S."/>
            <person name="Secka A."/>
            <person name="Antonio M."/>
            <person name="Oren A."/>
            <person name="Chaudhuri R.R."/>
            <person name="La Ragione R."/>
            <person name="Hildebrand F."/>
            <person name="Pallen M.J."/>
        </authorList>
    </citation>
    <scope>NUCLEOTIDE SEQUENCE</scope>
    <source>
        <strain evidence="2">3924</strain>
    </source>
</reference>
<feature type="chain" id="PRO_5038126707" evidence="1">
    <location>
        <begin position="25"/>
        <end position="230"/>
    </location>
</feature>
<comment type="caution">
    <text evidence="2">The sequence shown here is derived from an EMBL/GenBank/DDBJ whole genome shotgun (WGS) entry which is preliminary data.</text>
</comment>
<keyword evidence="1" id="KW-0732">Signal</keyword>
<accession>A0A940DK05</accession>
<sequence length="230" mass="26345">MLTVKNRRYILAILICMIAAGAHASRSDTIFSYYRKGEHVTHGCIYADARKEVCMDMVADLISQFRGNPDQLFGWAFKGLGRQEGDGNEKNEVLIQLNQALYDPSTQIGTLVMDIIVPGLTTFDDVNIESRVTQKDLNDTVSEVSVDIFYSNSLLKKAYGTFFVTQSSEGGTYLSIDIHIRFGWFFNLFITQRRYRNIVEWRTDGFLKNLRDDAERRERAIINEKTKNSL</sequence>
<evidence type="ECO:0000313" key="3">
    <source>
        <dbReference type="Proteomes" id="UP000712007"/>
    </source>
</evidence>
<dbReference type="AlphaFoldDB" id="A0A940DK05"/>
<reference evidence="2" key="1">
    <citation type="submission" date="2020-10" db="EMBL/GenBank/DDBJ databases">
        <authorList>
            <person name="Gilroy R."/>
        </authorList>
    </citation>
    <scope>NUCLEOTIDE SEQUENCE</scope>
    <source>
        <strain evidence="2">3924</strain>
    </source>
</reference>
<dbReference type="Proteomes" id="UP000712007">
    <property type="component" value="Unassembled WGS sequence"/>
</dbReference>
<proteinExistence type="predicted"/>
<gene>
    <name evidence="2" type="ORF">IAC51_05305</name>
</gene>
<evidence type="ECO:0000256" key="1">
    <source>
        <dbReference type="SAM" id="SignalP"/>
    </source>
</evidence>
<dbReference type="EMBL" id="JADIMV010000089">
    <property type="protein sequence ID" value="MBO8440050.1"/>
    <property type="molecule type" value="Genomic_DNA"/>
</dbReference>